<feature type="non-terminal residue" evidence="1">
    <location>
        <position position="1"/>
    </location>
</feature>
<dbReference type="Pfam" id="PF13431">
    <property type="entry name" value="TPR_17"/>
    <property type="match status" value="1"/>
</dbReference>
<reference evidence="1" key="1">
    <citation type="journal article" date="2014" name="Front. Microbiol.">
        <title>High frequency of phylogenetically diverse reductive dehalogenase-homologous genes in deep subseafloor sedimentary metagenomes.</title>
        <authorList>
            <person name="Kawai M."/>
            <person name="Futagami T."/>
            <person name="Toyoda A."/>
            <person name="Takaki Y."/>
            <person name="Nishi S."/>
            <person name="Hori S."/>
            <person name="Arai W."/>
            <person name="Tsubouchi T."/>
            <person name="Morono Y."/>
            <person name="Uchiyama I."/>
            <person name="Ito T."/>
            <person name="Fujiyama A."/>
            <person name="Inagaki F."/>
            <person name="Takami H."/>
        </authorList>
    </citation>
    <scope>NUCLEOTIDE SEQUENCE</scope>
    <source>
        <strain evidence="1">Expedition CK06-06</strain>
    </source>
</reference>
<gene>
    <name evidence="1" type="ORF">S12H4_35214</name>
</gene>
<evidence type="ECO:0008006" key="2">
    <source>
        <dbReference type="Google" id="ProtNLM"/>
    </source>
</evidence>
<sequence>DYNKAIEINPRYAQAYNNKAWILDSDGNRVGVWFAAQRQTAVRLRQNNRVVIIPPEPPRLRGIR</sequence>
<dbReference type="EMBL" id="BARW01020901">
    <property type="protein sequence ID" value="GAI97034.1"/>
    <property type="molecule type" value="Genomic_DNA"/>
</dbReference>
<name>X1UXF6_9ZZZZ</name>
<evidence type="ECO:0000313" key="1">
    <source>
        <dbReference type="EMBL" id="GAI97034.1"/>
    </source>
</evidence>
<organism evidence="1">
    <name type="scientific">marine sediment metagenome</name>
    <dbReference type="NCBI Taxonomy" id="412755"/>
    <lineage>
        <taxon>unclassified sequences</taxon>
        <taxon>metagenomes</taxon>
        <taxon>ecological metagenomes</taxon>
    </lineage>
</organism>
<dbReference type="Gene3D" id="1.25.40.10">
    <property type="entry name" value="Tetratricopeptide repeat domain"/>
    <property type="match status" value="1"/>
</dbReference>
<accession>X1UXF6</accession>
<dbReference type="AlphaFoldDB" id="X1UXF6"/>
<protein>
    <recommendedName>
        <fullName evidence="2">Tetratricopeptide repeat protein</fullName>
    </recommendedName>
</protein>
<dbReference type="SUPFAM" id="SSF48452">
    <property type="entry name" value="TPR-like"/>
    <property type="match status" value="1"/>
</dbReference>
<dbReference type="InterPro" id="IPR011990">
    <property type="entry name" value="TPR-like_helical_dom_sf"/>
</dbReference>
<comment type="caution">
    <text evidence="1">The sequence shown here is derived from an EMBL/GenBank/DDBJ whole genome shotgun (WGS) entry which is preliminary data.</text>
</comment>
<proteinExistence type="predicted"/>